<evidence type="ECO:0000313" key="3">
    <source>
        <dbReference type="Proteomes" id="UP000683360"/>
    </source>
</evidence>
<dbReference type="Pfam" id="PF14291">
    <property type="entry name" value="DUF4371"/>
    <property type="match status" value="1"/>
</dbReference>
<accession>A0A8S3SR69</accession>
<keyword evidence="3" id="KW-1185">Reference proteome</keyword>
<dbReference type="PANTHER" id="PTHR45749">
    <property type="match status" value="1"/>
</dbReference>
<evidence type="ECO:0000313" key="2">
    <source>
        <dbReference type="EMBL" id="CAG2224159.1"/>
    </source>
</evidence>
<gene>
    <name evidence="2" type="ORF">MEDL_37339</name>
</gene>
<dbReference type="OrthoDB" id="6158035at2759"/>
<dbReference type="InterPro" id="IPR025398">
    <property type="entry name" value="DUF4371"/>
</dbReference>
<dbReference type="Proteomes" id="UP000683360">
    <property type="component" value="Unassembled WGS sequence"/>
</dbReference>
<dbReference type="PANTHER" id="PTHR45749:SF28">
    <property type="entry name" value="ZINC FINGER MYM-TYPE PROTEIN 1-LIKE-RELATED"/>
    <property type="match status" value="1"/>
</dbReference>
<reference evidence="2" key="1">
    <citation type="submission" date="2021-03" db="EMBL/GenBank/DDBJ databases">
        <authorList>
            <person name="Bekaert M."/>
        </authorList>
    </citation>
    <scope>NUCLEOTIDE SEQUENCE</scope>
</reference>
<name>A0A8S3SR69_MYTED</name>
<organism evidence="2 3">
    <name type="scientific">Mytilus edulis</name>
    <name type="common">Blue mussel</name>
    <dbReference type="NCBI Taxonomy" id="6550"/>
    <lineage>
        <taxon>Eukaryota</taxon>
        <taxon>Metazoa</taxon>
        <taxon>Spiralia</taxon>
        <taxon>Lophotrochozoa</taxon>
        <taxon>Mollusca</taxon>
        <taxon>Bivalvia</taxon>
        <taxon>Autobranchia</taxon>
        <taxon>Pteriomorphia</taxon>
        <taxon>Mytilida</taxon>
        <taxon>Mytiloidea</taxon>
        <taxon>Mytilidae</taxon>
        <taxon>Mytilinae</taxon>
        <taxon>Mytilus</taxon>
    </lineage>
</organism>
<dbReference type="EMBL" id="CAJPWZ010001797">
    <property type="protein sequence ID" value="CAG2224159.1"/>
    <property type="molecule type" value="Genomic_DNA"/>
</dbReference>
<protein>
    <recommendedName>
        <fullName evidence="1">DUF4371 domain-containing protein</fullName>
    </recommendedName>
</protein>
<sequence>MENTKDDIRTQSNTKNAEVVRKNREILSSVIKCVILCGRQNLPLRGHRDDSQHVGDKNTNSGNFQALLDFRIDSGEVNLKRYLENCPRNATYRSKTIQNKIIDCIKDCIVDDLLAESKTPDFIQFLLMKRQIYLTLNSYQFVSDLSINHPTFERFLWDFWMLRPIQVVKA</sequence>
<feature type="domain" description="DUF4371" evidence="1">
    <location>
        <begin position="14"/>
        <end position="116"/>
    </location>
</feature>
<comment type="caution">
    <text evidence="2">The sequence shown here is derived from an EMBL/GenBank/DDBJ whole genome shotgun (WGS) entry which is preliminary data.</text>
</comment>
<proteinExistence type="predicted"/>
<dbReference type="AlphaFoldDB" id="A0A8S3SR69"/>
<evidence type="ECO:0000259" key="1">
    <source>
        <dbReference type="Pfam" id="PF14291"/>
    </source>
</evidence>